<dbReference type="GO" id="GO:0006606">
    <property type="term" value="P:protein import into nucleus"/>
    <property type="evidence" value="ECO:0007669"/>
    <property type="project" value="TreeGrafter"/>
</dbReference>
<dbReference type="InterPro" id="IPR011993">
    <property type="entry name" value="PH-like_dom_sf"/>
</dbReference>
<comment type="caution">
    <text evidence="4">The sequence shown here is derived from an EMBL/GenBank/DDBJ whole genome shotgun (WGS) entry which is preliminary data.</text>
</comment>
<proteinExistence type="predicted"/>
<protein>
    <recommendedName>
        <fullName evidence="3">Nuclear pore complex NUP2/50/61 domain-containing protein</fullName>
    </recommendedName>
</protein>
<dbReference type="Proteomes" id="UP001168821">
    <property type="component" value="Unassembled WGS sequence"/>
</dbReference>
<dbReference type="Pfam" id="PF08911">
    <property type="entry name" value="NUP50"/>
    <property type="match status" value="1"/>
</dbReference>
<keyword evidence="1" id="KW-0677">Repeat</keyword>
<feature type="domain" description="Nuclear pore complex NUP2/50/61" evidence="3">
    <location>
        <begin position="2"/>
        <end position="71"/>
    </location>
</feature>
<dbReference type="PANTHER" id="PTHR23138:SF141">
    <property type="entry name" value="NUCLEAR PORE COMPLEX PROTEIN NUP50"/>
    <property type="match status" value="1"/>
</dbReference>
<feature type="compositionally biased region" description="Polar residues" evidence="2">
    <location>
        <begin position="242"/>
        <end position="260"/>
    </location>
</feature>
<dbReference type="Gene3D" id="2.30.29.30">
    <property type="entry name" value="Pleckstrin-homology domain (PH domain)/Phosphotyrosine-binding domain (PTB)"/>
    <property type="match status" value="1"/>
</dbReference>
<feature type="compositionally biased region" description="Low complexity" evidence="2">
    <location>
        <begin position="221"/>
        <end position="239"/>
    </location>
</feature>
<feature type="compositionally biased region" description="Basic residues" evidence="2">
    <location>
        <begin position="37"/>
        <end position="47"/>
    </location>
</feature>
<feature type="compositionally biased region" description="Low complexity" evidence="2">
    <location>
        <begin position="68"/>
        <end position="99"/>
    </location>
</feature>
<sequence>MAKRTAASELNHDNWNKEEEPEDAGTFSRASEDALKKRVIKVAKRRNPLSSVQNEDGKSGAFGGFSGFGKPQTSNSTSSTFSFLSTLSNQTETPKTNGTTEKKTEEPPEKNLDEYYAKLKGLNESVTEWIKKHVSTNPLINLQPIFKDYDKYINELEKLKAQATSGKAEKSTTSTFSFGVAPASTSTSSKLSFGTTTTTTPSVGFSFGATTVTQSSTSDASTKPTFSFGSSSSGNSAKPTFSFGSATSSESGKFSFTSTVVKPADPPKDEGAEEEDEPPKVEFTPVVEEGHVYSTRCKVFVKKDGSFGDHGVGTLYLKPVPDSAKVQLIVRADTNLGRLLCNFILSEGIPMQRMGKKDVMLVCVPNPEMQPPPVPILLRVKSPEDADELLKELQERKK</sequence>
<feature type="region of interest" description="Disordered" evidence="2">
    <location>
        <begin position="1"/>
        <end position="112"/>
    </location>
</feature>
<dbReference type="InterPro" id="IPR015007">
    <property type="entry name" value="NUP2/50/61"/>
</dbReference>
<dbReference type="GO" id="GO:0005643">
    <property type="term" value="C:nuclear pore"/>
    <property type="evidence" value="ECO:0007669"/>
    <property type="project" value="InterPro"/>
</dbReference>
<dbReference type="SUPFAM" id="SSF50729">
    <property type="entry name" value="PH domain-like"/>
    <property type="match status" value="1"/>
</dbReference>
<dbReference type="CDD" id="cd13170">
    <property type="entry name" value="RanBD_NUP50"/>
    <property type="match status" value="1"/>
</dbReference>
<gene>
    <name evidence="4" type="ORF">Zmor_009548</name>
</gene>
<dbReference type="PANTHER" id="PTHR23138">
    <property type="entry name" value="RAN BINDING PROTEIN"/>
    <property type="match status" value="1"/>
</dbReference>
<dbReference type="EMBL" id="JALNTZ010000003">
    <property type="protein sequence ID" value="KAJ3657765.1"/>
    <property type="molecule type" value="Genomic_DNA"/>
</dbReference>
<keyword evidence="5" id="KW-1185">Reference proteome</keyword>
<feature type="region of interest" description="Disordered" evidence="2">
    <location>
        <begin position="214"/>
        <end position="281"/>
    </location>
</feature>
<evidence type="ECO:0000256" key="2">
    <source>
        <dbReference type="SAM" id="MobiDB-lite"/>
    </source>
</evidence>
<dbReference type="InterPro" id="IPR045255">
    <property type="entry name" value="RanBP1-like"/>
</dbReference>
<evidence type="ECO:0000256" key="1">
    <source>
        <dbReference type="ARBA" id="ARBA00022737"/>
    </source>
</evidence>
<accession>A0AA38IJA5</accession>
<feature type="compositionally biased region" description="Basic and acidic residues" evidence="2">
    <location>
        <begin position="100"/>
        <end position="112"/>
    </location>
</feature>
<evidence type="ECO:0000313" key="4">
    <source>
        <dbReference type="EMBL" id="KAJ3657765.1"/>
    </source>
</evidence>
<organism evidence="4 5">
    <name type="scientific">Zophobas morio</name>
    <dbReference type="NCBI Taxonomy" id="2755281"/>
    <lineage>
        <taxon>Eukaryota</taxon>
        <taxon>Metazoa</taxon>
        <taxon>Ecdysozoa</taxon>
        <taxon>Arthropoda</taxon>
        <taxon>Hexapoda</taxon>
        <taxon>Insecta</taxon>
        <taxon>Pterygota</taxon>
        <taxon>Neoptera</taxon>
        <taxon>Endopterygota</taxon>
        <taxon>Coleoptera</taxon>
        <taxon>Polyphaga</taxon>
        <taxon>Cucujiformia</taxon>
        <taxon>Tenebrionidae</taxon>
        <taxon>Zophobas</taxon>
    </lineage>
</organism>
<evidence type="ECO:0000313" key="5">
    <source>
        <dbReference type="Proteomes" id="UP001168821"/>
    </source>
</evidence>
<name>A0AA38IJA5_9CUCU</name>
<reference evidence="4" key="1">
    <citation type="journal article" date="2023" name="G3 (Bethesda)">
        <title>Whole genome assemblies of Zophobas morio and Tenebrio molitor.</title>
        <authorList>
            <person name="Kaur S."/>
            <person name="Stinson S.A."/>
            <person name="diCenzo G.C."/>
        </authorList>
    </citation>
    <scope>NUCLEOTIDE SEQUENCE</scope>
    <source>
        <strain evidence="4">QUZm001</strain>
    </source>
</reference>
<evidence type="ECO:0000259" key="3">
    <source>
        <dbReference type="Pfam" id="PF08911"/>
    </source>
</evidence>
<dbReference type="AlphaFoldDB" id="A0AA38IJA5"/>